<evidence type="ECO:0000259" key="7">
    <source>
        <dbReference type="Pfam" id="PF23262"/>
    </source>
</evidence>
<evidence type="ECO:0008006" key="10">
    <source>
        <dbReference type="Google" id="ProtNLM"/>
    </source>
</evidence>
<feature type="transmembrane region" description="Helical" evidence="5">
    <location>
        <begin position="370"/>
        <end position="387"/>
    </location>
</feature>
<keyword evidence="3 5" id="KW-1133">Transmembrane helix</keyword>
<dbReference type="GO" id="GO:0016020">
    <property type="term" value="C:membrane"/>
    <property type="evidence" value="ECO:0007669"/>
    <property type="project" value="UniProtKB-SubCell"/>
</dbReference>
<evidence type="ECO:0000256" key="2">
    <source>
        <dbReference type="ARBA" id="ARBA00022692"/>
    </source>
</evidence>
<feature type="transmembrane region" description="Helical" evidence="5">
    <location>
        <begin position="217"/>
        <end position="234"/>
    </location>
</feature>
<accession>A0A8T0WGC4</accession>
<evidence type="ECO:0000313" key="9">
    <source>
        <dbReference type="Proteomes" id="UP000823388"/>
    </source>
</evidence>
<dbReference type="PANTHER" id="PTHR21576:SF167">
    <property type="entry name" value="OS09G0536700 PROTEIN"/>
    <property type="match status" value="1"/>
</dbReference>
<comment type="caution">
    <text evidence="8">The sequence shown here is derived from an EMBL/GenBank/DDBJ whole genome shotgun (WGS) entry which is preliminary data.</text>
</comment>
<feature type="transmembrane region" description="Helical" evidence="5">
    <location>
        <begin position="111"/>
        <end position="137"/>
    </location>
</feature>
<feature type="transmembrane region" description="Helical" evidence="5">
    <location>
        <begin position="81"/>
        <end position="99"/>
    </location>
</feature>
<evidence type="ECO:0000256" key="5">
    <source>
        <dbReference type="SAM" id="Phobius"/>
    </source>
</evidence>
<evidence type="ECO:0000256" key="3">
    <source>
        <dbReference type="ARBA" id="ARBA00022989"/>
    </source>
</evidence>
<organism evidence="8 9">
    <name type="scientific">Panicum virgatum</name>
    <name type="common">Blackwell switchgrass</name>
    <dbReference type="NCBI Taxonomy" id="38727"/>
    <lineage>
        <taxon>Eukaryota</taxon>
        <taxon>Viridiplantae</taxon>
        <taxon>Streptophyta</taxon>
        <taxon>Embryophyta</taxon>
        <taxon>Tracheophyta</taxon>
        <taxon>Spermatophyta</taxon>
        <taxon>Magnoliopsida</taxon>
        <taxon>Liliopsida</taxon>
        <taxon>Poales</taxon>
        <taxon>Poaceae</taxon>
        <taxon>PACMAD clade</taxon>
        <taxon>Panicoideae</taxon>
        <taxon>Panicodae</taxon>
        <taxon>Paniceae</taxon>
        <taxon>Panicinae</taxon>
        <taxon>Panicum</taxon>
        <taxon>Panicum sect. Hiantes</taxon>
    </lineage>
</organism>
<dbReference type="SUPFAM" id="SSF103473">
    <property type="entry name" value="MFS general substrate transporter"/>
    <property type="match status" value="1"/>
</dbReference>
<dbReference type="EMBL" id="CM029039">
    <property type="protein sequence ID" value="KAG2644886.1"/>
    <property type="molecule type" value="Genomic_DNA"/>
</dbReference>
<feature type="transmembrane region" description="Helical" evidence="5">
    <location>
        <begin position="177"/>
        <end position="196"/>
    </location>
</feature>
<gene>
    <name evidence="8" type="ORF">PVAP13_2KG384000</name>
</gene>
<dbReference type="Proteomes" id="UP000823388">
    <property type="component" value="Chromosome 2K"/>
</dbReference>
<feature type="domain" description="NFD4 C-terminal" evidence="7">
    <location>
        <begin position="324"/>
        <end position="390"/>
    </location>
</feature>
<evidence type="ECO:0000256" key="1">
    <source>
        <dbReference type="ARBA" id="ARBA00004141"/>
    </source>
</evidence>
<dbReference type="InterPro" id="IPR036259">
    <property type="entry name" value="MFS_trans_sf"/>
</dbReference>
<dbReference type="InterPro" id="IPR056555">
    <property type="entry name" value="NFD4_C"/>
</dbReference>
<dbReference type="PANTHER" id="PTHR21576">
    <property type="entry name" value="UNCHARACTERIZED NODULIN-LIKE PROTEIN"/>
    <property type="match status" value="1"/>
</dbReference>
<proteinExistence type="predicted"/>
<feature type="transmembrane region" description="Helical" evidence="5">
    <location>
        <begin position="246"/>
        <end position="271"/>
    </location>
</feature>
<evidence type="ECO:0000313" key="8">
    <source>
        <dbReference type="EMBL" id="KAG2644886.1"/>
    </source>
</evidence>
<reference evidence="8 9" key="1">
    <citation type="submission" date="2020-05" db="EMBL/GenBank/DDBJ databases">
        <title>WGS assembly of Panicum virgatum.</title>
        <authorList>
            <person name="Lovell J.T."/>
            <person name="Jenkins J."/>
            <person name="Shu S."/>
            <person name="Juenger T.E."/>
            <person name="Schmutz J."/>
        </authorList>
    </citation>
    <scope>NUCLEOTIDE SEQUENCE [LARGE SCALE GENOMIC DNA]</scope>
    <source>
        <strain evidence="9">cv. AP13</strain>
    </source>
</reference>
<name>A0A8T0WGC4_PANVG</name>
<evidence type="ECO:0000256" key="4">
    <source>
        <dbReference type="ARBA" id="ARBA00023136"/>
    </source>
</evidence>
<dbReference type="AlphaFoldDB" id="A0A8T0WGC4"/>
<dbReference type="Pfam" id="PF23262">
    <property type="entry name" value="NFD4_C"/>
    <property type="match status" value="1"/>
</dbReference>
<protein>
    <recommendedName>
        <fullName evidence="10">Nodulin-like domain-containing protein</fullName>
    </recommendedName>
</protein>
<keyword evidence="2 5" id="KW-0812">Transmembrane</keyword>
<feature type="domain" description="Nodulin-like" evidence="6">
    <location>
        <begin position="16"/>
        <end position="266"/>
    </location>
</feature>
<dbReference type="InterPro" id="IPR010658">
    <property type="entry name" value="Nodulin-like"/>
</dbReference>
<feature type="transmembrane region" description="Helical" evidence="5">
    <location>
        <begin position="149"/>
        <end position="171"/>
    </location>
</feature>
<sequence length="507" mass="54124">MVAAALDAMAGTRWGRWLGLVTAVWVQCISGNNYTFSNYSDALKTLMGLTQLQLNGLSVAKDVGKAFGLLAGLASDRVPTWLLLAIGSLEGLLGYGAQWMVVSGTVAPLPYWQMCVFLCLGGNSTTWMNTAVLVTCIRNFRRSRGPVSGLLKGYVGLSTAVFTDICSALFADNPASFLVMLAVVPAAVCALAMVFLREGPAGGAAGATADEAEDGRCFAAINSLAVAIALYLLAADLTGVGGGGGVVSGVFVAVLLVLIASPGAVPALLAWKSWMKARKAANADLEEAESLDAAAAPLLVAAKAAGMSEEDKARAPGERPRLGEEHTIAEALTSLDFWLMFASFLMGVGTGLAVMNNLGQMGVAMGYDDVSLFVSMTSIWGFFGRIASGTISEHFIRYVTLLPSLPIPCISSGTICAEVDMESRIMELEILRTEMRLDHDHRTGTGNRNSPRLCSSLDRPSVVVRSRWWIVGSAWKNQCRASLRKNRHGQFFFKKKLTWSFCYFIPE</sequence>
<comment type="subcellular location">
    <subcellularLocation>
        <location evidence="1">Membrane</location>
        <topology evidence="1">Multi-pass membrane protein</topology>
    </subcellularLocation>
</comment>
<dbReference type="Pfam" id="PF06813">
    <property type="entry name" value="Nodulin-like"/>
    <property type="match status" value="1"/>
</dbReference>
<keyword evidence="4 5" id="KW-0472">Membrane</keyword>
<keyword evidence="9" id="KW-1185">Reference proteome</keyword>
<feature type="transmembrane region" description="Helical" evidence="5">
    <location>
        <begin position="337"/>
        <end position="358"/>
    </location>
</feature>
<evidence type="ECO:0000259" key="6">
    <source>
        <dbReference type="Pfam" id="PF06813"/>
    </source>
</evidence>